<dbReference type="RefSeq" id="WP_122405216.1">
    <property type="nucleotide sequence ID" value="NZ_LS398110.1"/>
</dbReference>
<sequence>MAEDPELLRQEQELRDQIDGGWDDQSILQSASTGREQFISDPEDLTDRPAKRRRALESQSVHSPVSVDPGELTLDARQFAPAEPSQFLATQSAQLDPDPLADELAAPADLDAFTFAPLPLSPGELSRLLDIEPTMSQPHRLAREAAGSLDPEASVIAPAPLSPGELWRLLGDEFTPPLPDRLFDQHSGSTDPNLFSSDSLPLSAGELGRLIDDAPAPGGVDPSMANTAARELEYLPFSTGELSGLLDHGPVSSDLDHPVGDLPVRANPDAFTIFNEGQMSPGELRRLLEHEPASSDHAPRRLPSDY</sequence>
<dbReference type="EMBL" id="LS398110">
    <property type="protein sequence ID" value="SPP97982.1"/>
    <property type="molecule type" value="Genomic_DNA"/>
</dbReference>
<proteinExistence type="predicted"/>
<dbReference type="AlphaFoldDB" id="A0A2U3Q9A0"/>
<feature type="region of interest" description="Disordered" evidence="1">
    <location>
        <begin position="274"/>
        <end position="306"/>
    </location>
</feature>
<feature type="compositionally biased region" description="Polar residues" evidence="1">
    <location>
        <begin position="26"/>
        <end position="35"/>
    </location>
</feature>
<feature type="region of interest" description="Disordered" evidence="1">
    <location>
        <begin position="178"/>
        <end position="199"/>
    </location>
</feature>
<feature type="compositionally biased region" description="Polar residues" evidence="1">
    <location>
        <begin position="186"/>
        <end position="199"/>
    </location>
</feature>
<feature type="compositionally biased region" description="Basic and acidic residues" evidence="1">
    <location>
        <begin position="283"/>
        <end position="306"/>
    </location>
</feature>
<evidence type="ECO:0000313" key="2">
    <source>
        <dbReference type="EMBL" id="SPP97982.1"/>
    </source>
</evidence>
<organism evidence="2 3">
    <name type="scientific">Bradyrhizobium vignae</name>
    <dbReference type="NCBI Taxonomy" id="1549949"/>
    <lineage>
        <taxon>Bacteria</taxon>
        <taxon>Pseudomonadati</taxon>
        <taxon>Pseudomonadota</taxon>
        <taxon>Alphaproteobacteria</taxon>
        <taxon>Hyphomicrobiales</taxon>
        <taxon>Nitrobacteraceae</taxon>
        <taxon>Bradyrhizobium</taxon>
    </lineage>
</organism>
<feature type="region of interest" description="Disordered" evidence="1">
    <location>
        <begin position="15"/>
        <end position="69"/>
    </location>
</feature>
<dbReference type="KEGG" id="bvz:BRAD3257_7193"/>
<evidence type="ECO:0000256" key="1">
    <source>
        <dbReference type="SAM" id="MobiDB-lite"/>
    </source>
</evidence>
<evidence type="ECO:0000313" key="3">
    <source>
        <dbReference type="Proteomes" id="UP000246085"/>
    </source>
</evidence>
<protein>
    <submittedName>
        <fullName evidence="2">Uncharacterized protein</fullName>
    </submittedName>
</protein>
<gene>
    <name evidence="2" type="ORF">BRAD3257_7193</name>
</gene>
<reference evidence="2 3" key="1">
    <citation type="submission" date="2018-03" db="EMBL/GenBank/DDBJ databases">
        <authorList>
            <person name="Gully D."/>
        </authorList>
    </citation>
    <scope>NUCLEOTIDE SEQUENCE [LARGE SCALE GENOMIC DNA]</scope>
    <source>
        <strain evidence="2">ORS3257</strain>
    </source>
</reference>
<accession>A0A2U3Q9A0</accession>
<dbReference type="Proteomes" id="UP000246085">
    <property type="component" value="Chromosome BRAD3257"/>
</dbReference>
<name>A0A2U3Q9A0_9BRAD</name>